<feature type="transmembrane region" description="Helical" evidence="1">
    <location>
        <begin position="220"/>
        <end position="238"/>
    </location>
</feature>
<evidence type="ECO:0000313" key="3">
    <source>
        <dbReference type="Proteomes" id="UP000813215"/>
    </source>
</evidence>
<feature type="transmembrane region" description="Helical" evidence="1">
    <location>
        <begin position="192"/>
        <end position="213"/>
    </location>
</feature>
<keyword evidence="1" id="KW-0472">Membrane</keyword>
<feature type="transmembrane region" description="Helical" evidence="1">
    <location>
        <begin position="420"/>
        <end position="438"/>
    </location>
</feature>
<evidence type="ECO:0000256" key="1">
    <source>
        <dbReference type="SAM" id="Phobius"/>
    </source>
</evidence>
<sequence length="468" mass="53461">MIIAISILVFYINYLINLNWRSAVKAVFFILVIEGILRKWIFPQASDFIYFLKDLVLLGAYLNYYIFSNSQRQLLIKNRIVTVLIIFVAVWCTYEAFNPSLGSPLVALFGLKAYLFYIPLIWMLPNLFQSEEDLYKFLRSHLFLIIPVALLGILQFFSPPSSPLNLYTPGTDQGVATFGSEDNNSVRITGTFSYISTYGIYLAACFSLMIPMLFKKQSKLWHWITIVELLLLLVNSLMTGSRSTVFVQVLLLLGYFGIQFLNKPASTLHSFKKFLLPAIIVAIAASIWFRPAIDAFWLRTTSNQDVSGRVAGSFFEPIDFIKYTGLYGYGTGATHQATPMLRKILNLPPGEVIPVGFESEMGRVTLELGPFGFLFWYGLRVSTAIALWNVYLNLQRPFLRQLALTAFLFQAIQFNGPLVFNYAFSIYYWFVTGFIFLLPQLEQIENLQQYYQLSQTNGQSPYFPDSSN</sequence>
<protein>
    <submittedName>
        <fullName evidence="2">Uncharacterized protein</fullName>
    </submittedName>
</protein>
<dbReference type="PANTHER" id="PTHR37422">
    <property type="entry name" value="TEICHURONIC ACID BIOSYNTHESIS PROTEIN TUAE"/>
    <property type="match status" value="1"/>
</dbReference>
<dbReference type="Proteomes" id="UP000813215">
    <property type="component" value="Unassembled WGS sequence"/>
</dbReference>
<feature type="transmembrane region" description="Helical" evidence="1">
    <location>
        <begin position="371"/>
        <end position="391"/>
    </location>
</feature>
<feature type="transmembrane region" description="Helical" evidence="1">
    <location>
        <begin position="274"/>
        <end position="293"/>
    </location>
</feature>
<feature type="transmembrane region" description="Helical" evidence="1">
    <location>
        <begin position="103"/>
        <end position="125"/>
    </location>
</feature>
<comment type="caution">
    <text evidence="2">The sequence shown here is derived from an EMBL/GenBank/DDBJ whole genome shotgun (WGS) entry which is preliminary data.</text>
</comment>
<name>A0A9E3LSW4_9NOST</name>
<feature type="transmembrane region" description="Helical" evidence="1">
    <location>
        <begin position="79"/>
        <end position="97"/>
    </location>
</feature>
<organism evidence="2 3">
    <name type="scientific">Pelatocladus maniniholoensis HA4357-MV3</name>
    <dbReference type="NCBI Taxonomy" id="1117104"/>
    <lineage>
        <taxon>Bacteria</taxon>
        <taxon>Bacillati</taxon>
        <taxon>Cyanobacteriota</taxon>
        <taxon>Cyanophyceae</taxon>
        <taxon>Nostocales</taxon>
        <taxon>Nostocaceae</taxon>
        <taxon>Pelatocladus</taxon>
    </lineage>
</organism>
<feature type="transmembrane region" description="Helical" evidence="1">
    <location>
        <begin position="137"/>
        <end position="157"/>
    </location>
</feature>
<dbReference type="PANTHER" id="PTHR37422:SF13">
    <property type="entry name" value="LIPOPOLYSACCHARIDE BIOSYNTHESIS PROTEIN PA4999-RELATED"/>
    <property type="match status" value="1"/>
</dbReference>
<gene>
    <name evidence="2" type="ORF">KME28_10625</name>
</gene>
<keyword evidence="1" id="KW-0812">Transmembrane</keyword>
<dbReference type="EMBL" id="JAHHHW010000081">
    <property type="protein sequence ID" value="MBW4432162.1"/>
    <property type="molecule type" value="Genomic_DNA"/>
</dbReference>
<proteinExistence type="predicted"/>
<feature type="transmembrane region" description="Helical" evidence="1">
    <location>
        <begin position="48"/>
        <end position="67"/>
    </location>
</feature>
<evidence type="ECO:0000313" key="2">
    <source>
        <dbReference type="EMBL" id="MBW4432162.1"/>
    </source>
</evidence>
<dbReference type="AlphaFoldDB" id="A0A9E3LSW4"/>
<keyword evidence="1" id="KW-1133">Transmembrane helix</keyword>
<reference evidence="2" key="2">
    <citation type="journal article" date="2022" name="Microbiol. Resour. Announc.">
        <title>Metagenome Sequencing to Explore Phylogenomics of Terrestrial Cyanobacteria.</title>
        <authorList>
            <person name="Ward R.D."/>
            <person name="Stajich J.E."/>
            <person name="Johansen J.R."/>
            <person name="Huntemann M."/>
            <person name="Clum A."/>
            <person name="Foster B."/>
            <person name="Foster B."/>
            <person name="Roux S."/>
            <person name="Palaniappan K."/>
            <person name="Varghese N."/>
            <person name="Mukherjee S."/>
            <person name="Reddy T.B.K."/>
            <person name="Daum C."/>
            <person name="Copeland A."/>
            <person name="Chen I.A."/>
            <person name="Ivanova N.N."/>
            <person name="Kyrpides N.C."/>
            <person name="Shapiro N."/>
            <person name="Eloe-Fadrosh E.A."/>
            <person name="Pietrasiak N."/>
        </authorList>
    </citation>
    <scope>NUCLEOTIDE SEQUENCE</scope>
    <source>
        <strain evidence="2">HA4357-MV3</strain>
    </source>
</reference>
<feature type="transmembrane region" description="Helical" evidence="1">
    <location>
        <begin position="244"/>
        <end position="262"/>
    </location>
</feature>
<reference evidence="2" key="1">
    <citation type="submission" date="2021-05" db="EMBL/GenBank/DDBJ databases">
        <authorList>
            <person name="Pietrasiak N."/>
            <person name="Ward R."/>
            <person name="Stajich J.E."/>
            <person name="Kurbessoian T."/>
        </authorList>
    </citation>
    <scope>NUCLEOTIDE SEQUENCE</scope>
    <source>
        <strain evidence="2">HA4357-MV3</strain>
    </source>
</reference>
<dbReference type="InterPro" id="IPR051533">
    <property type="entry name" value="WaaL-like"/>
</dbReference>
<accession>A0A9E3LSW4</accession>